<evidence type="ECO:0000259" key="2">
    <source>
        <dbReference type="PROSITE" id="PS51029"/>
    </source>
</evidence>
<dbReference type="PANTHER" id="PTHR12243">
    <property type="entry name" value="MADF DOMAIN TRANSCRIPTION FACTOR"/>
    <property type="match status" value="1"/>
</dbReference>
<evidence type="ECO:0008006" key="6">
    <source>
        <dbReference type="Google" id="ProtNLM"/>
    </source>
</evidence>
<evidence type="ECO:0000313" key="5">
    <source>
        <dbReference type="Proteomes" id="UP000494040"/>
    </source>
</evidence>
<feature type="domain" description="MADF" evidence="2">
    <location>
        <begin position="5"/>
        <end position="95"/>
    </location>
</feature>
<dbReference type="GeneID" id="106669571"/>
<protein>
    <recommendedName>
        <fullName evidence="6">Transcription factor Adf-1</fullName>
    </recommendedName>
</protein>
<dbReference type="OMA" id="KFRMEAS"/>
<dbReference type="PANTHER" id="PTHR12243:SF69">
    <property type="entry name" value="SI:CH73-59F11.3"/>
    <property type="match status" value="1"/>
</dbReference>
<dbReference type="KEGG" id="clec:106669571"/>
<dbReference type="Proteomes" id="UP000494040">
    <property type="component" value="Unassembled WGS sequence"/>
</dbReference>
<dbReference type="EnsemblMetazoa" id="XM_014399130.2">
    <property type="protein sequence ID" value="XP_014254616.1"/>
    <property type="gene ID" value="LOC106669571"/>
</dbReference>
<sequence>MDVVKLIRGVKARQPLWDRKHAYYHDRSVTMVLWDDVAARLGADPDSVRLKWKGLRDTFRGELKKVHKGLMNGKQKTSTNWEYFDEMLFVKEQIYSTKHLNDIVKPINSASDESKSQIKTEYETSEASEEKVIFKNLQDEQEITNHYSSANIEEDDDYNFLMSILPQLRCLPTTRNLYIRLKIQELLYNEIMALQAI</sequence>
<proteinExistence type="predicted"/>
<evidence type="ECO:0000313" key="4">
    <source>
        <dbReference type="EnsemblMetazoa" id="XP_014254616.1"/>
    </source>
</evidence>
<dbReference type="PROSITE" id="PS51029">
    <property type="entry name" value="MADF"/>
    <property type="match status" value="1"/>
</dbReference>
<evidence type="ECO:0000256" key="1">
    <source>
        <dbReference type="PROSITE-ProRule" id="PRU00371"/>
    </source>
</evidence>
<keyword evidence="1" id="KW-0539">Nucleus</keyword>
<dbReference type="Pfam" id="PF02944">
    <property type="entry name" value="BESS"/>
    <property type="match status" value="1"/>
</dbReference>
<evidence type="ECO:0000259" key="3">
    <source>
        <dbReference type="PROSITE" id="PS51031"/>
    </source>
</evidence>
<dbReference type="GO" id="GO:0005667">
    <property type="term" value="C:transcription regulator complex"/>
    <property type="evidence" value="ECO:0007669"/>
    <property type="project" value="TreeGrafter"/>
</dbReference>
<dbReference type="GO" id="GO:0006357">
    <property type="term" value="P:regulation of transcription by RNA polymerase II"/>
    <property type="evidence" value="ECO:0007669"/>
    <property type="project" value="TreeGrafter"/>
</dbReference>
<dbReference type="InterPro" id="IPR039353">
    <property type="entry name" value="TF_Adf1"/>
</dbReference>
<feature type="domain" description="BESS" evidence="3">
    <location>
        <begin position="154"/>
        <end position="193"/>
    </location>
</feature>
<comment type="subcellular location">
    <subcellularLocation>
        <location evidence="1">Nucleus</location>
    </subcellularLocation>
</comment>
<dbReference type="SMART" id="SM00595">
    <property type="entry name" value="MADF"/>
    <property type="match status" value="1"/>
</dbReference>
<dbReference type="AlphaFoldDB" id="A0A8I6RY22"/>
<dbReference type="GO" id="GO:0003677">
    <property type="term" value="F:DNA binding"/>
    <property type="evidence" value="ECO:0007669"/>
    <property type="project" value="InterPro"/>
</dbReference>
<name>A0A8I6RY22_CIMLE</name>
<accession>A0A8I6RY22</accession>
<dbReference type="RefSeq" id="XP_014254616.1">
    <property type="nucleotide sequence ID" value="XM_014399130.2"/>
</dbReference>
<dbReference type="Pfam" id="PF10545">
    <property type="entry name" value="MADF_DNA_bdg"/>
    <property type="match status" value="1"/>
</dbReference>
<keyword evidence="5" id="KW-1185">Reference proteome</keyword>
<organism evidence="4 5">
    <name type="scientific">Cimex lectularius</name>
    <name type="common">Bed bug</name>
    <name type="synonym">Acanthia lectularia</name>
    <dbReference type="NCBI Taxonomy" id="79782"/>
    <lineage>
        <taxon>Eukaryota</taxon>
        <taxon>Metazoa</taxon>
        <taxon>Ecdysozoa</taxon>
        <taxon>Arthropoda</taxon>
        <taxon>Hexapoda</taxon>
        <taxon>Insecta</taxon>
        <taxon>Pterygota</taxon>
        <taxon>Neoptera</taxon>
        <taxon>Paraneoptera</taxon>
        <taxon>Hemiptera</taxon>
        <taxon>Heteroptera</taxon>
        <taxon>Panheteroptera</taxon>
        <taxon>Cimicomorpha</taxon>
        <taxon>Cimicidae</taxon>
        <taxon>Cimex</taxon>
    </lineage>
</organism>
<dbReference type="InterPro" id="IPR004210">
    <property type="entry name" value="BESS_motif"/>
</dbReference>
<dbReference type="OrthoDB" id="6614169at2759"/>
<dbReference type="InterPro" id="IPR006578">
    <property type="entry name" value="MADF-dom"/>
</dbReference>
<dbReference type="GO" id="GO:0005634">
    <property type="term" value="C:nucleus"/>
    <property type="evidence" value="ECO:0007669"/>
    <property type="project" value="UniProtKB-SubCell"/>
</dbReference>
<reference evidence="4" key="1">
    <citation type="submission" date="2022-01" db="UniProtKB">
        <authorList>
            <consortium name="EnsemblMetazoa"/>
        </authorList>
    </citation>
    <scope>IDENTIFICATION</scope>
</reference>
<dbReference type="PROSITE" id="PS51031">
    <property type="entry name" value="BESS"/>
    <property type="match status" value="1"/>
</dbReference>